<dbReference type="EMBL" id="CAFBQE010000077">
    <property type="protein sequence ID" value="CAB5051722.1"/>
    <property type="molecule type" value="Genomic_DNA"/>
</dbReference>
<evidence type="ECO:0000313" key="3">
    <source>
        <dbReference type="EMBL" id="CAB5240743.1"/>
    </source>
</evidence>
<dbReference type="EMBL" id="CAFBSF010000057">
    <property type="protein sequence ID" value="CAB5240743.1"/>
    <property type="molecule type" value="Genomic_DNA"/>
</dbReference>
<accession>A0A6J7ABF1</accession>
<dbReference type="EMBL" id="CAFABG010000063">
    <property type="protein sequence ID" value="CAB4830145.1"/>
    <property type="molecule type" value="Genomic_DNA"/>
</dbReference>
<sequence length="44" mass="4550">MPTQPLREAGQIIEPSVSVPTAKVIKPAATAAPDPDEEPPALCL</sequence>
<protein>
    <submittedName>
        <fullName evidence="1">Unannotated protein</fullName>
    </submittedName>
</protein>
<name>A0A6J7ABF1_9ZZZZ</name>
<gene>
    <name evidence="1" type="ORF">UFOPK3181_00849</name>
    <name evidence="3" type="ORF">UFOPK3520_00807</name>
    <name evidence="2" type="ORF">UFOPK4284_00983</name>
</gene>
<evidence type="ECO:0000313" key="2">
    <source>
        <dbReference type="EMBL" id="CAB5051722.1"/>
    </source>
</evidence>
<dbReference type="AlphaFoldDB" id="A0A6J7ABF1"/>
<reference evidence="1" key="1">
    <citation type="submission" date="2020-05" db="EMBL/GenBank/DDBJ databases">
        <authorList>
            <person name="Chiriac C."/>
            <person name="Salcher M."/>
            <person name="Ghai R."/>
            <person name="Kavagutti S V."/>
        </authorList>
    </citation>
    <scope>NUCLEOTIDE SEQUENCE</scope>
</reference>
<proteinExistence type="predicted"/>
<organism evidence="1">
    <name type="scientific">freshwater metagenome</name>
    <dbReference type="NCBI Taxonomy" id="449393"/>
    <lineage>
        <taxon>unclassified sequences</taxon>
        <taxon>metagenomes</taxon>
        <taxon>ecological metagenomes</taxon>
    </lineage>
</organism>
<evidence type="ECO:0000313" key="1">
    <source>
        <dbReference type="EMBL" id="CAB4830145.1"/>
    </source>
</evidence>